<proteinExistence type="predicted"/>
<dbReference type="EMBL" id="MT631189">
    <property type="protein sequence ID" value="QNO46413.1"/>
    <property type="molecule type" value="Genomic_DNA"/>
</dbReference>
<name>A0A7G9YEH9_9EURY</name>
<dbReference type="InterPro" id="IPR021109">
    <property type="entry name" value="Peptidase_aspartic_dom_sf"/>
</dbReference>
<gene>
    <name evidence="1" type="ORF">NIBJONLA_00030</name>
</gene>
<dbReference type="SUPFAM" id="SSF50630">
    <property type="entry name" value="Acid proteases"/>
    <property type="match status" value="1"/>
</dbReference>
<dbReference type="Pfam" id="PF13650">
    <property type="entry name" value="Asp_protease_2"/>
    <property type="match status" value="1"/>
</dbReference>
<evidence type="ECO:0000313" key="1">
    <source>
        <dbReference type="EMBL" id="QNO46413.1"/>
    </source>
</evidence>
<sequence>MSECIYPYRIIRGVSSPIIPVTIMKGANTARIYAYVDSGATYSVFSADDAEKLGIDMEMGEPRYLMTGDGGSILIYLHDIKLEIGACTFNAVVGFSDHLGIGFDILGRKSVFERLIFCFDDKRDELRILEE</sequence>
<evidence type="ECO:0008006" key="2">
    <source>
        <dbReference type="Google" id="ProtNLM"/>
    </source>
</evidence>
<protein>
    <recommendedName>
        <fullName evidence="2">Peptidase A2 domain-containing protein</fullName>
    </recommendedName>
</protein>
<accession>A0A7G9YEH9</accession>
<reference evidence="1" key="1">
    <citation type="submission" date="2020-06" db="EMBL/GenBank/DDBJ databases">
        <title>Unique genomic features of the anaerobic methanotrophic archaea.</title>
        <authorList>
            <person name="Chadwick G.L."/>
            <person name="Skennerton C.T."/>
            <person name="Laso-Perez R."/>
            <person name="Leu A.O."/>
            <person name="Speth D.R."/>
            <person name="Yu H."/>
            <person name="Morgan-Lang C."/>
            <person name="Hatzenpichler R."/>
            <person name="Goudeau D."/>
            <person name="Malmstrom R."/>
            <person name="Brazelton W.J."/>
            <person name="Woyke T."/>
            <person name="Hallam S.J."/>
            <person name="Tyson G.W."/>
            <person name="Wegener G."/>
            <person name="Boetius A."/>
            <person name="Orphan V."/>
        </authorList>
    </citation>
    <scope>NUCLEOTIDE SEQUENCE</scope>
</reference>
<dbReference type="Gene3D" id="2.40.70.10">
    <property type="entry name" value="Acid Proteases"/>
    <property type="match status" value="1"/>
</dbReference>
<dbReference type="AlphaFoldDB" id="A0A7G9YEH9"/>
<organism evidence="1">
    <name type="scientific">Candidatus Methanogaster sp. ANME-2c ERB4</name>
    <dbReference type="NCBI Taxonomy" id="2759911"/>
    <lineage>
        <taxon>Archaea</taxon>
        <taxon>Methanobacteriati</taxon>
        <taxon>Methanobacteriota</taxon>
        <taxon>Stenosarchaea group</taxon>
        <taxon>Methanomicrobia</taxon>
        <taxon>Methanosarcinales</taxon>
        <taxon>ANME-2 cluster</taxon>
        <taxon>Candidatus Methanogasteraceae</taxon>
        <taxon>Candidatus Methanogaster</taxon>
    </lineage>
</organism>